<dbReference type="InParanoid" id="A0A0R0FLL7"/>
<dbReference type="EMBL" id="CM000850">
    <property type="protein sequence ID" value="KRH04291.1"/>
    <property type="molecule type" value="Genomic_DNA"/>
</dbReference>
<dbReference type="EnsemblPlants" id="KRH04290">
    <property type="protein sequence ID" value="KRH04290"/>
    <property type="gene ID" value="GLYMA_17G152100"/>
</dbReference>
<keyword evidence="3" id="KW-1185">Reference proteome</keyword>
<reference evidence="1" key="3">
    <citation type="submission" date="2018-07" db="EMBL/GenBank/DDBJ databases">
        <title>WGS assembly of Glycine max.</title>
        <authorList>
            <person name="Schmutz J."/>
            <person name="Cannon S."/>
            <person name="Schlueter J."/>
            <person name="Ma J."/>
            <person name="Mitros T."/>
            <person name="Nelson W."/>
            <person name="Hyten D."/>
            <person name="Song Q."/>
            <person name="Thelen J."/>
            <person name="Cheng J."/>
            <person name="Xu D."/>
            <person name="Hellsten U."/>
            <person name="May G."/>
            <person name="Yu Y."/>
            <person name="Sakurai T."/>
            <person name="Umezawa T."/>
            <person name="Bhattacharyya M."/>
            <person name="Sandhu D."/>
            <person name="Valliyodan B."/>
            <person name="Lindquist E."/>
            <person name="Peto M."/>
            <person name="Grant D."/>
            <person name="Shu S."/>
            <person name="Goodstein D."/>
            <person name="Barry K."/>
            <person name="Futrell-Griggs M."/>
            <person name="Abernathy B."/>
            <person name="Du J."/>
            <person name="Tian Z."/>
            <person name="Zhu L."/>
            <person name="Gill N."/>
            <person name="Joshi T."/>
            <person name="Libault M."/>
            <person name="Sethuraman A."/>
            <person name="Zhang X."/>
            <person name="Shinozaki K."/>
            <person name="Nguyen H."/>
            <person name="Wing R."/>
            <person name="Cregan P."/>
            <person name="Specht J."/>
            <person name="Grimwood J."/>
            <person name="Rokhsar D."/>
            <person name="Stacey G."/>
            <person name="Shoemaker R."/>
            <person name="Jackson S."/>
        </authorList>
    </citation>
    <scope>NUCLEOTIDE SEQUENCE</scope>
    <source>
        <tissue evidence="1">Callus</tissue>
    </source>
</reference>
<dbReference type="EMBL" id="CM000850">
    <property type="protein sequence ID" value="KRH04290.1"/>
    <property type="molecule type" value="Genomic_DNA"/>
</dbReference>
<organism evidence="1">
    <name type="scientific">Glycine max</name>
    <name type="common">Soybean</name>
    <name type="synonym">Glycine hispida</name>
    <dbReference type="NCBI Taxonomy" id="3847"/>
    <lineage>
        <taxon>Eukaryota</taxon>
        <taxon>Viridiplantae</taxon>
        <taxon>Streptophyta</taxon>
        <taxon>Embryophyta</taxon>
        <taxon>Tracheophyta</taxon>
        <taxon>Spermatophyta</taxon>
        <taxon>Magnoliopsida</taxon>
        <taxon>eudicotyledons</taxon>
        <taxon>Gunneridae</taxon>
        <taxon>Pentapetalae</taxon>
        <taxon>rosids</taxon>
        <taxon>fabids</taxon>
        <taxon>Fabales</taxon>
        <taxon>Fabaceae</taxon>
        <taxon>Papilionoideae</taxon>
        <taxon>50 kb inversion clade</taxon>
        <taxon>NPAAA clade</taxon>
        <taxon>indigoferoid/millettioid clade</taxon>
        <taxon>Phaseoleae</taxon>
        <taxon>Glycine</taxon>
        <taxon>Glycine subgen. Soja</taxon>
    </lineage>
</organism>
<evidence type="ECO:0000313" key="3">
    <source>
        <dbReference type="Proteomes" id="UP000008827"/>
    </source>
</evidence>
<dbReference type="Gramene" id="KRH04290">
    <property type="protein sequence ID" value="KRH04290"/>
    <property type="gene ID" value="GLYMA_17G152100"/>
</dbReference>
<protein>
    <submittedName>
        <fullName evidence="1 2">Uncharacterized protein</fullName>
    </submittedName>
</protein>
<name>A0A0R0FLL7_SOYBN</name>
<reference evidence="1 2" key="1">
    <citation type="journal article" date="2010" name="Nature">
        <title>Genome sequence of the palaeopolyploid soybean.</title>
        <authorList>
            <person name="Schmutz J."/>
            <person name="Cannon S.B."/>
            <person name="Schlueter J."/>
            <person name="Ma J."/>
            <person name="Mitros T."/>
            <person name="Nelson W."/>
            <person name="Hyten D.L."/>
            <person name="Song Q."/>
            <person name="Thelen J.J."/>
            <person name="Cheng J."/>
            <person name="Xu D."/>
            <person name="Hellsten U."/>
            <person name="May G.D."/>
            <person name="Yu Y."/>
            <person name="Sakurai T."/>
            <person name="Umezawa T."/>
            <person name="Bhattacharyya M.K."/>
            <person name="Sandhu D."/>
            <person name="Valliyodan B."/>
            <person name="Lindquist E."/>
            <person name="Peto M."/>
            <person name="Grant D."/>
            <person name="Shu S."/>
            <person name="Goodstein D."/>
            <person name="Barry K."/>
            <person name="Futrell-Griggs M."/>
            <person name="Abernathy B."/>
            <person name="Du J."/>
            <person name="Tian Z."/>
            <person name="Zhu L."/>
            <person name="Gill N."/>
            <person name="Joshi T."/>
            <person name="Libault M."/>
            <person name="Sethuraman A."/>
            <person name="Zhang X.-C."/>
            <person name="Shinozaki K."/>
            <person name="Nguyen H.T."/>
            <person name="Wing R.A."/>
            <person name="Cregan P."/>
            <person name="Specht J."/>
            <person name="Grimwood J."/>
            <person name="Rokhsar D."/>
            <person name="Stacey G."/>
            <person name="Shoemaker R.C."/>
            <person name="Jackson S.A."/>
        </authorList>
    </citation>
    <scope>NUCLEOTIDE SEQUENCE</scope>
    <source>
        <strain evidence="2">cv. Williams 82</strain>
        <tissue evidence="1">Callus</tissue>
    </source>
</reference>
<evidence type="ECO:0000313" key="1">
    <source>
        <dbReference type="EMBL" id="KRH04290.1"/>
    </source>
</evidence>
<dbReference type="EnsemblPlants" id="KRH04291">
    <property type="protein sequence ID" value="KRH04291"/>
    <property type="gene ID" value="GLYMA_17G152100"/>
</dbReference>
<proteinExistence type="predicted"/>
<accession>A0A0R0FLL7</accession>
<evidence type="ECO:0000313" key="2">
    <source>
        <dbReference type="EnsemblPlants" id="KRH04290"/>
    </source>
</evidence>
<dbReference type="AlphaFoldDB" id="A0A0R0FLL7"/>
<dbReference type="Gramene" id="KRH04291">
    <property type="protein sequence ID" value="KRH04291"/>
    <property type="gene ID" value="GLYMA_17G152100"/>
</dbReference>
<reference evidence="2" key="2">
    <citation type="submission" date="2018-02" db="UniProtKB">
        <authorList>
            <consortium name="EnsemblPlants"/>
        </authorList>
    </citation>
    <scope>IDENTIFICATION</scope>
    <source>
        <strain evidence="2">Williams 82</strain>
    </source>
</reference>
<sequence>MIRSYITLLKNKHVIKKERGHTINTKFQKKKEKLTTKGKGIDIQFPPPLYKICEKHAKYFKFEVQVCNRQKAPLQVNG</sequence>
<gene>
    <name evidence="1" type="ORF">GLYMA_17G152100</name>
</gene>
<dbReference type="Proteomes" id="UP000008827">
    <property type="component" value="Chromosome 17"/>
</dbReference>